<dbReference type="Proteomes" id="UP000828251">
    <property type="component" value="Unassembled WGS sequence"/>
</dbReference>
<gene>
    <name evidence="1" type="ORF">J1N35_018809</name>
</gene>
<evidence type="ECO:0000313" key="2">
    <source>
        <dbReference type="Proteomes" id="UP000828251"/>
    </source>
</evidence>
<name>A0A9D4A5A5_9ROSI</name>
<organism evidence="1 2">
    <name type="scientific">Gossypium stocksii</name>
    <dbReference type="NCBI Taxonomy" id="47602"/>
    <lineage>
        <taxon>Eukaryota</taxon>
        <taxon>Viridiplantae</taxon>
        <taxon>Streptophyta</taxon>
        <taxon>Embryophyta</taxon>
        <taxon>Tracheophyta</taxon>
        <taxon>Spermatophyta</taxon>
        <taxon>Magnoliopsida</taxon>
        <taxon>eudicotyledons</taxon>
        <taxon>Gunneridae</taxon>
        <taxon>Pentapetalae</taxon>
        <taxon>rosids</taxon>
        <taxon>malvids</taxon>
        <taxon>Malvales</taxon>
        <taxon>Malvaceae</taxon>
        <taxon>Malvoideae</taxon>
        <taxon>Gossypium</taxon>
    </lineage>
</organism>
<proteinExistence type="predicted"/>
<evidence type="ECO:0008006" key="3">
    <source>
        <dbReference type="Google" id="ProtNLM"/>
    </source>
</evidence>
<accession>A0A9D4A5A5</accession>
<keyword evidence="2" id="KW-1185">Reference proteome</keyword>
<reference evidence="1 2" key="1">
    <citation type="journal article" date="2021" name="Plant Biotechnol. J.">
        <title>Multi-omics assisted identification of the key and species-specific regulatory components of drought-tolerant mechanisms in Gossypium stocksii.</title>
        <authorList>
            <person name="Yu D."/>
            <person name="Ke L."/>
            <person name="Zhang D."/>
            <person name="Wu Y."/>
            <person name="Sun Y."/>
            <person name="Mei J."/>
            <person name="Sun J."/>
            <person name="Sun Y."/>
        </authorList>
    </citation>
    <scope>NUCLEOTIDE SEQUENCE [LARGE SCALE GENOMIC DNA]</scope>
    <source>
        <strain evidence="2">cv. E1</strain>
        <tissue evidence="1">Leaf</tissue>
    </source>
</reference>
<sequence>MAHYDVYKPILKFGKSNFILIGGTSSGWEGSAHDSCILSDSLTCPRGFKILEDVEPFWNFQTQVDIMLVCCIIHNHIMGVDPNDLLNQGLYEDFESNLIIQTLMEREEREKEENGLLREEIAPTM</sequence>
<comment type="caution">
    <text evidence="1">The sequence shown here is derived from an EMBL/GenBank/DDBJ whole genome shotgun (WGS) entry which is preliminary data.</text>
</comment>
<dbReference type="EMBL" id="JAIQCV010000006">
    <property type="protein sequence ID" value="KAH1091552.1"/>
    <property type="molecule type" value="Genomic_DNA"/>
</dbReference>
<dbReference type="AlphaFoldDB" id="A0A9D4A5A5"/>
<evidence type="ECO:0000313" key="1">
    <source>
        <dbReference type="EMBL" id="KAH1091552.1"/>
    </source>
</evidence>
<protein>
    <recommendedName>
        <fullName evidence="3">DDE Tnp4 domain-containing protein</fullName>
    </recommendedName>
</protein>